<dbReference type="Proteomes" id="UP000182229">
    <property type="component" value="Unassembled WGS sequence"/>
</dbReference>
<accession>A0A1L9B4I0</accession>
<dbReference type="AlphaFoldDB" id="A0A1L9B4I0"/>
<dbReference type="STRING" id="83449.BON30_27955"/>
<name>A0A1L9B4I0_9BACT</name>
<evidence type="ECO:0000313" key="2">
    <source>
        <dbReference type="EMBL" id="OJH37162.1"/>
    </source>
</evidence>
<keyword evidence="3" id="KW-1185">Reference proteome</keyword>
<gene>
    <name evidence="2" type="ORF">BON30_27955</name>
</gene>
<comment type="caution">
    <text evidence="2">The sequence shown here is derived from an EMBL/GenBank/DDBJ whole genome shotgun (WGS) entry which is preliminary data.</text>
</comment>
<organism evidence="2 3">
    <name type="scientific">Cystobacter ferrugineus</name>
    <dbReference type="NCBI Taxonomy" id="83449"/>
    <lineage>
        <taxon>Bacteria</taxon>
        <taxon>Pseudomonadati</taxon>
        <taxon>Myxococcota</taxon>
        <taxon>Myxococcia</taxon>
        <taxon>Myxococcales</taxon>
        <taxon>Cystobacterineae</taxon>
        <taxon>Archangiaceae</taxon>
        <taxon>Cystobacter</taxon>
    </lineage>
</organism>
<dbReference type="EMBL" id="MPIN01000008">
    <property type="protein sequence ID" value="OJH37162.1"/>
    <property type="molecule type" value="Genomic_DNA"/>
</dbReference>
<sequence length="62" mass="6522">MLPRTASPGGAPSPRKLSEDPARRVPGRAEVAWMISGPAALGSTWYQRMCASLAPSARAART</sequence>
<proteinExistence type="predicted"/>
<evidence type="ECO:0000313" key="3">
    <source>
        <dbReference type="Proteomes" id="UP000182229"/>
    </source>
</evidence>
<protein>
    <submittedName>
        <fullName evidence="2">Uncharacterized protein</fullName>
    </submittedName>
</protein>
<evidence type="ECO:0000256" key="1">
    <source>
        <dbReference type="SAM" id="MobiDB-lite"/>
    </source>
</evidence>
<reference evidence="2 3" key="2">
    <citation type="submission" date="2016-12" db="EMBL/GenBank/DDBJ databases">
        <title>Draft Genome Sequence of Cystobacter ferrugineus Strain Cbfe23.</title>
        <authorList>
            <person name="Akbar S."/>
            <person name="Dowd S.E."/>
            <person name="Stevens D.C."/>
        </authorList>
    </citation>
    <scope>NUCLEOTIDE SEQUENCE [LARGE SCALE GENOMIC DNA]</scope>
    <source>
        <strain evidence="2 3">Cbfe23</strain>
    </source>
</reference>
<feature type="region of interest" description="Disordered" evidence="1">
    <location>
        <begin position="1"/>
        <end position="25"/>
    </location>
</feature>
<reference evidence="3" key="1">
    <citation type="submission" date="2016-11" db="EMBL/GenBank/DDBJ databases">
        <authorList>
            <person name="Shukria A."/>
            <person name="Stevens D.C."/>
        </authorList>
    </citation>
    <scope>NUCLEOTIDE SEQUENCE [LARGE SCALE GENOMIC DNA]</scope>
    <source>
        <strain evidence="3">Cbfe23</strain>
    </source>
</reference>